<feature type="domain" description="Retrotransposon gag" evidence="2">
    <location>
        <begin position="214"/>
        <end position="310"/>
    </location>
</feature>
<evidence type="ECO:0000313" key="4">
    <source>
        <dbReference type="Proteomes" id="UP000467840"/>
    </source>
</evidence>
<dbReference type="Pfam" id="PF13975">
    <property type="entry name" value="gag-asp_proteas"/>
    <property type="match status" value="1"/>
</dbReference>
<dbReference type="PANTHER" id="PTHR15503:SF45">
    <property type="entry name" value="RNA-DIRECTED DNA POLYMERASE HOMOLOG"/>
    <property type="match status" value="1"/>
</dbReference>
<dbReference type="InterPro" id="IPR001969">
    <property type="entry name" value="Aspartic_peptidase_AS"/>
</dbReference>
<dbReference type="EMBL" id="JAAGAX010000581">
    <property type="protein sequence ID" value="KAF2281639.1"/>
    <property type="molecule type" value="Genomic_DNA"/>
</dbReference>
<dbReference type="AlphaFoldDB" id="A0A6A6K2L2"/>
<dbReference type="GO" id="GO:0004190">
    <property type="term" value="F:aspartic-type endopeptidase activity"/>
    <property type="evidence" value="ECO:0007669"/>
    <property type="project" value="InterPro"/>
</dbReference>
<evidence type="ECO:0000259" key="2">
    <source>
        <dbReference type="Pfam" id="PF03732"/>
    </source>
</evidence>
<gene>
    <name evidence="3" type="ORF">GH714_044006</name>
</gene>
<dbReference type="InterPro" id="IPR021109">
    <property type="entry name" value="Peptidase_aspartic_dom_sf"/>
</dbReference>
<evidence type="ECO:0000256" key="1">
    <source>
        <dbReference type="SAM" id="MobiDB-lite"/>
    </source>
</evidence>
<evidence type="ECO:0000313" key="3">
    <source>
        <dbReference type="EMBL" id="KAF2281639.1"/>
    </source>
</evidence>
<accession>A0A6A6K2L2</accession>
<protein>
    <recommendedName>
        <fullName evidence="2">Retrotransposon gag domain-containing protein</fullName>
    </recommendedName>
</protein>
<dbReference type="PROSITE" id="PS00141">
    <property type="entry name" value="ASP_PROTEASE"/>
    <property type="match status" value="1"/>
</dbReference>
<dbReference type="Pfam" id="PF03732">
    <property type="entry name" value="Retrotrans_gag"/>
    <property type="match status" value="1"/>
</dbReference>
<dbReference type="InterPro" id="IPR032567">
    <property type="entry name" value="RTL1-rel"/>
</dbReference>
<dbReference type="Gene3D" id="2.40.70.10">
    <property type="entry name" value="Acid Proteases"/>
    <property type="match status" value="1"/>
</dbReference>
<proteinExistence type="predicted"/>
<dbReference type="InterPro" id="IPR005162">
    <property type="entry name" value="Retrotrans_gag_dom"/>
</dbReference>
<dbReference type="Proteomes" id="UP000467840">
    <property type="component" value="Unassembled WGS sequence"/>
</dbReference>
<dbReference type="GO" id="GO:0006508">
    <property type="term" value="P:proteolysis"/>
    <property type="evidence" value="ECO:0007669"/>
    <property type="project" value="InterPro"/>
</dbReference>
<dbReference type="Gene3D" id="1.10.287.1490">
    <property type="match status" value="1"/>
</dbReference>
<reference evidence="3 4" key="1">
    <citation type="journal article" date="2020" name="Mol. Plant">
        <title>The Chromosome-Based Rubber Tree Genome Provides New Insights into Spurge Genome Evolution and Rubber Biosynthesis.</title>
        <authorList>
            <person name="Liu J."/>
            <person name="Shi C."/>
            <person name="Shi C.C."/>
            <person name="Li W."/>
            <person name="Zhang Q.J."/>
            <person name="Zhang Y."/>
            <person name="Li K."/>
            <person name="Lu H.F."/>
            <person name="Shi C."/>
            <person name="Zhu S.T."/>
            <person name="Xiao Z.Y."/>
            <person name="Nan H."/>
            <person name="Yue Y."/>
            <person name="Zhu X.G."/>
            <person name="Wu Y."/>
            <person name="Hong X.N."/>
            <person name="Fan G.Y."/>
            <person name="Tong Y."/>
            <person name="Zhang D."/>
            <person name="Mao C.L."/>
            <person name="Liu Y.L."/>
            <person name="Hao S.J."/>
            <person name="Liu W.Q."/>
            <person name="Lv M.Q."/>
            <person name="Zhang H.B."/>
            <person name="Liu Y."/>
            <person name="Hu-Tang G.R."/>
            <person name="Wang J.P."/>
            <person name="Wang J.H."/>
            <person name="Sun Y.H."/>
            <person name="Ni S.B."/>
            <person name="Chen W.B."/>
            <person name="Zhang X.C."/>
            <person name="Jiao Y.N."/>
            <person name="Eichler E.E."/>
            <person name="Li G.H."/>
            <person name="Liu X."/>
            <person name="Gao L.Z."/>
        </authorList>
    </citation>
    <scope>NUCLEOTIDE SEQUENCE [LARGE SCALE GENOMIC DNA]</scope>
    <source>
        <strain evidence="4">cv. GT1</strain>
        <tissue evidence="3">Leaf</tissue>
    </source>
</reference>
<sequence length="628" mass="69315">MANLANQVDDLERRVDDAFALIDNCPTYEALTEELEVVRLSLEQRNKHVEVLEKKVEQLVAVVAKLIGGEDEPIELEAIQNSLPTNIIRLGDIESRVLALEAEASQAGDCAESLKALTIAHDSLVGSVNDMKEDVVETAKTLQGEVQGLQGQVSLLMKAASNINGGAFEMGRAKIPEPKSFGGARDAREVDNFIFDMELYFTATKNDSDAGQLKMVPMYLANDAKLWWRTKVEQSISGQCSIVTWDDFKKALKAQFYPENVAYNARCKLAELQHTGSIREYVRSFTALMLDIKDMSEADRLFNFQKGLKPWARNELVRRGVKELNTALAAAESLDDYSSNVSKRKFNSPPSSDNRPNKWGRNSSGGVDRSNSNFGGTERRTWTSGPNTHKPMSQNREQGNSRQGSAHMSTDKTNSFKTNPLKCFLCDGPHRARECPTKSALSALKAIFEEEKKPEEVEEEEDRESNDLDASAMGALRILGALEKQKPTATTERGLMYVDLLINGKNARALVDTGATDNFVADTLVTRFKLTVQADAGKIKAVNSQALNTVGVARGVSCQMGPWNGKIDFTVTPLDDFDVVIGMEFLKRARAIPVPAADCILLMGDKPCTIPTSFSPISIRRSYYRPPV</sequence>
<organism evidence="3 4">
    <name type="scientific">Hevea brasiliensis</name>
    <name type="common">Para rubber tree</name>
    <name type="synonym">Siphonia brasiliensis</name>
    <dbReference type="NCBI Taxonomy" id="3981"/>
    <lineage>
        <taxon>Eukaryota</taxon>
        <taxon>Viridiplantae</taxon>
        <taxon>Streptophyta</taxon>
        <taxon>Embryophyta</taxon>
        <taxon>Tracheophyta</taxon>
        <taxon>Spermatophyta</taxon>
        <taxon>Magnoliopsida</taxon>
        <taxon>eudicotyledons</taxon>
        <taxon>Gunneridae</taxon>
        <taxon>Pentapetalae</taxon>
        <taxon>rosids</taxon>
        <taxon>fabids</taxon>
        <taxon>Malpighiales</taxon>
        <taxon>Euphorbiaceae</taxon>
        <taxon>Crotonoideae</taxon>
        <taxon>Micrandreae</taxon>
        <taxon>Hevea</taxon>
    </lineage>
</organism>
<feature type="compositionally biased region" description="Polar residues" evidence="1">
    <location>
        <begin position="348"/>
        <end position="375"/>
    </location>
</feature>
<keyword evidence="4" id="KW-1185">Reference proteome</keyword>
<feature type="region of interest" description="Disordered" evidence="1">
    <location>
        <begin position="339"/>
        <end position="414"/>
    </location>
</feature>
<dbReference type="CDD" id="cd00303">
    <property type="entry name" value="retropepsin_like"/>
    <property type="match status" value="1"/>
</dbReference>
<feature type="compositionally biased region" description="Polar residues" evidence="1">
    <location>
        <begin position="382"/>
        <end position="414"/>
    </location>
</feature>
<comment type="caution">
    <text evidence="3">The sequence shown here is derived from an EMBL/GenBank/DDBJ whole genome shotgun (WGS) entry which is preliminary data.</text>
</comment>
<dbReference type="SUPFAM" id="SSF50630">
    <property type="entry name" value="Acid proteases"/>
    <property type="match status" value="1"/>
</dbReference>
<name>A0A6A6K2L2_HEVBR</name>
<dbReference type="PANTHER" id="PTHR15503">
    <property type="entry name" value="LDOC1 RELATED"/>
    <property type="match status" value="1"/>
</dbReference>